<dbReference type="EMBL" id="JAUYVH010000021">
    <property type="protein sequence ID" value="MDQ9172337.1"/>
    <property type="molecule type" value="Genomic_DNA"/>
</dbReference>
<evidence type="ECO:0000259" key="2">
    <source>
        <dbReference type="PROSITE" id="PS50933"/>
    </source>
</evidence>
<keyword evidence="4" id="KW-1185">Reference proteome</keyword>
<feature type="region of interest" description="Disordered" evidence="1">
    <location>
        <begin position="473"/>
        <end position="495"/>
    </location>
</feature>
<organism evidence="3 4">
    <name type="scientific">Keguizhuia sedimenti</name>
    <dbReference type="NCBI Taxonomy" id="3064264"/>
    <lineage>
        <taxon>Bacteria</taxon>
        <taxon>Pseudomonadati</taxon>
        <taxon>Pseudomonadota</taxon>
        <taxon>Betaproteobacteria</taxon>
        <taxon>Burkholderiales</taxon>
        <taxon>Oxalobacteraceae</taxon>
        <taxon>Keguizhuia</taxon>
    </lineage>
</organism>
<proteinExistence type="predicted"/>
<dbReference type="PROSITE" id="PS50933">
    <property type="entry name" value="CHRD"/>
    <property type="match status" value="2"/>
</dbReference>
<reference evidence="3 4" key="1">
    <citation type="submission" date="2023-08" db="EMBL/GenBank/DDBJ databases">
        <title>Oxalobacteraceae gen .nov., isolated from river sludge outside the plant.</title>
        <authorList>
            <person name="Zhao S.Y."/>
        </authorList>
    </citation>
    <scope>NUCLEOTIDE SEQUENCE [LARGE SCALE GENOMIC DNA]</scope>
    <source>
        <strain evidence="3 4">R-40</strain>
    </source>
</reference>
<protein>
    <submittedName>
        <fullName evidence="3">CHRD domain-containing protein</fullName>
    </submittedName>
</protein>
<feature type="domain" description="CHRD" evidence="2">
    <location>
        <begin position="238"/>
        <end position="357"/>
    </location>
</feature>
<dbReference type="Proteomes" id="UP001225596">
    <property type="component" value="Unassembled WGS sequence"/>
</dbReference>
<feature type="compositionally biased region" description="Low complexity" evidence="1">
    <location>
        <begin position="158"/>
        <end position="170"/>
    </location>
</feature>
<feature type="compositionally biased region" description="Low complexity" evidence="1">
    <location>
        <begin position="373"/>
        <end position="383"/>
    </location>
</feature>
<dbReference type="SMART" id="SM00754">
    <property type="entry name" value="CHRD"/>
    <property type="match status" value="2"/>
</dbReference>
<feature type="domain" description="CHRD" evidence="2">
    <location>
        <begin position="32"/>
        <end position="151"/>
    </location>
</feature>
<evidence type="ECO:0000313" key="4">
    <source>
        <dbReference type="Proteomes" id="UP001225596"/>
    </source>
</evidence>
<dbReference type="Pfam" id="PF07452">
    <property type="entry name" value="CHRD"/>
    <property type="match status" value="2"/>
</dbReference>
<dbReference type="InterPro" id="IPR010895">
    <property type="entry name" value="CHRD"/>
</dbReference>
<name>A0ABU1BTK9_9BURK</name>
<evidence type="ECO:0000256" key="1">
    <source>
        <dbReference type="SAM" id="MobiDB-lite"/>
    </source>
</evidence>
<dbReference type="RefSeq" id="WP_338438373.1">
    <property type="nucleotide sequence ID" value="NZ_JAUYVH010000021.1"/>
</dbReference>
<comment type="caution">
    <text evidence="3">The sequence shown here is derived from an EMBL/GenBank/DDBJ whole genome shotgun (WGS) entry which is preliminary data.</text>
</comment>
<feature type="region of interest" description="Disordered" evidence="1">
    <location>
        <begin position="363"/>
        <end position="388"/>
    </location>
</feature>
<evidence type="ECO:0000313" key="3">
    <source>
        <dbReference type="EMBL" id="MDQ9172337.1"/>
    </source>
</evidence>
<accession>A0ABU1BTK9</accession>
<sequence length="495" mass="48241">MLFACGGGGGGEEDTDAFGTNDPVAVANSTVPDNVFTATLGSAQQIPSNSSTATGIGVVMIDPASRMMRASLTTAGIAGTAAHIRIAPTGTAGPIVFPLTETPAGSGIWSMQATLTEEQLTTLRNGNYYFNVGSTAFPEGEIRGQIVRQLPGSGIKNTVTNSVTNTETDTGGTGINTNSVSNGSFIDGGTGITGAVNPTSTTGGNIPAAITTGTTIGPAGLDTGGTIGNAASPGTITGRTTFVNVLTGTQQVPASGSNAVAIGVAIVDPASQTMVTSITSIGISGISAHIHQAASGSNGGVIFALNETAVGSGIWAARLAVSESQLNAFAGGSYYFDIHTTAFPNGEIRGQIVASRSTGNFGIGSSEAGSRGTGTVTPAGVTTDPFVPGSITGTIDTDNTITGASDASVPTFGNPAGSGIGSGTSTSFNDSSVPTFGNPIGSGIGIDIGSGTSTGFTGSTSSVPSIGTGMNPATSGNTTDALGTGGFGTSTASTF</sequence>
<feature type="region of interest" description="Disordered" evidence="1">
    <location>
        <begin position="158"/>
        <end position="178"/>
    </location>
</feature>
<gene>
    <name evidence="3" type="ORF">Q8A64_18175</name>
</gene>